<name>A0AAV5JPS8_9ROSI</name>
<dbReference type="AlphaFoldDB" id="A0AAV5JPS8"/>
<dbReference type="Gene3D" id="2.120.10.80">
    <property type="entry name" value="Kelch-type beta propeller"/>
    <property type="match status" value="1"/>
</dbReference>
<proteinExistence type="predicted"/>
<comment type="caution">
    <text evidence="1">The sequence shown here is derived from an EMBL/GenBank/DDBJ whole genome shotgun (WGS) entry which is preliminary data.</text>
</comment>
<dbReference type="EMBL" id="BPVZ01000046">
    <property type="protein sequence ID" value="GKV16689.1"/>
    <property type="molecule type" value="Genomic_DNA"/>
</dbReference>
<dbReference type="InterPro" id="IPR015915">
    <property type="entry name" value="Kelch-typ_b-propeller"/>
</dbReference>
<dbReference type="PANTHER" id="PTHR24414:SF199">
    <property type="entry name" value="F-BOX_KELCH-REPEAT PROTEIN SKIP6-LIKE"/>
    <property type="match status" value="1"/>
</dbReference>
<gene>
    <name evidence="1" type="ORF">SLEP1_g27297</name>
</gene>
<dbReference type="Pfam" id="PF01344">
    <property type="entry name" value="Kelch_1"/>
    <property type="match status" value="2"/>
</dbReference>
<evidence type="ECO:0000313" key="1">
    <source>
        <dbReference type="EMBL" id="GKV16689.1"/>
    </source>
</evidence>
<protein>
    <recommendedName>
        <fullName evidence="3">F-box/kelch-repeat protein</fullName>
    </recommendedName>
</protein>
<dbReference type="Proteomes" id="UP001054252">
    <property type="component" value="Unassembled WGS sequence"/>
</dbReference>
<dbReference type="SUPFAM" id="SSF117281">
    <property type="entry name" value="Kelch motif"/>
    <property type="match status" value="1"/>
</dbReference>
<dbReference type="InterPro" id="IPR050354">
    <property type="entry name" value="F-box/kelch-repeat_ARATH"/>
</dbReference>
<evidence type="ECO:0000313" key="2">
    <source>
        <dbReference type="Proteomes" id="UP001054252"/>
    </source>
</evidence>
<dbReference type="PANTHER" id="PTHR24414">
    <property type="entry name" value="F-BOX/KELCH-REPEAT PROTEIN SKIP4"/>
    <property type="match status" value="1"/>
</dbReference>
<evidence type="ECO:0008006" key="3">
    <source>
        <dbReference type="Google" id="ProtNLM"/>
    </source>
</evidence>
<sequence>MDIAAVFVGSYLYVLGGHGGSYRNPVADVFVVDTKRPQEGWTKAASMRCPRIRASAITVGVKIYVFGGQGDLGEVFDPTTNSWDQFPQPPFVDCLGFGPDRRVYLDCPVQLDSVKRRILIKFMKLSCFVAYYFEEERWTLLDSTKFNNLPRLAVIVDDVLYFLRHFQLYRYLSAFDLDNGKTLDLVWSADLESDAKVVKCSTYTGWSVMLRLGKGKLCLAFNGVYVCNKWHPLLILEVGMTPDLKVEVSRVSCKGLQVELDGRVDLDGRVEITYYLTAQP</sequence>
<accession>A0AAV5JPS8</accession>
<keyword evidence="2" id="KW-1185">Reference proteome</keyword>
<dbReference type="InterPro" id="IPR006652">
    <property type="entry name" value="Kelch_1"/>
</dbReference>
<organism evidence="1 2">
    <name type="scientific">Rubroshorea leprosula</name>
    <dbReference type="NCBI Taxonomy" id="152421"/>
    <lineage>
        <taxon>Eukaryota</taxon>
        <taxon>Viridiplantae</taxon>
        <taxon>Streptophyta</taxon>
        <taxon>Embryophyta</taxon>
        <taxon>Tracheophyta</taxon>
        <taxon>Spermatophyta</taxon>
        <taxon>Magnoliopsida</taxon>
        <taxon>eudicotyledons</taxon>
        <taxon>Gunneridae</taxon>
        <taxon>Pentapetalae</taxon>
        <taxon>rosids</taxon>
        <taxon>malvids</taxon>
        <taxon>Malvales</taxon>
        <taxon>Dipterocarpaceae</taxon>
        <taxon>Rubroshorea</taxon>
    </lineage>
</organism>
<reference evidence="1 2" key="1">
    <citation type="journal article" date="2021" name="Commun. Biol.">
        <title>The genome of Shorea leprosula (Dipterocarpaceae) highlights the ecological relevance of drought in aseasonal tropical rainforests.</title>
        <authorList>
            <person name="Ng K.K.S."/>
            <person name="Kobayashi M.J."/>
            <person name="Fawcett J.A."/>
            <person name="Hatakeyama M."/>
            <person name="Paape T."/>
            <person name="Ng C.H."/>
            <person name="Ang C.C."/>
            <person name="Tnah L.H."/>
            <person name="Lee C.T."/>
            <person name="Nishiyama T."/>
            <person name="Sese J."/>
            <person name="O'Brien M.J."/>
            <person name="Copetti D."/>
            <person name="Mohd Noor M.I."/>
            <person name="Ong R.C."/>
            <person name="Putra M."/>
            <person name="Sireger I.Z."/>
            <person name="Indrioko S."/>
            <person name="Kosugi Y."/>
            <person name="Izuno A."/>
            <person name="Isagi Y."/>
            <person name="Lee S.L."/>
            <person name="Shimizu K.K."/>
        </authorList>
    </citation>
    <scope>NUCLEOTIDE SEQUENCE [LARGE SCALE GENOMIC DNA]</scope>
    <source>
        <strain evidence="1">214</strain>
    </source>
</reference>